<accession>A0ABR7GN85</accession>
<evidence type="ECO:0000313" key="3">
    <source>
        <dbReference type="EMBL" id="MBC5695761.1"/>
    </source>
</evidence>
<keyword evidence="4" id="KW-1185">Reference proteome</keyword>
<keyword evidence="2" id="KW-1133">Transmembrane helix</keyword>
<evidence type="ECO:0000313" key="4">
    <source>
        <dbReference type="Proteomes" id="UP000641741"/>
    </source>
</evidence>
<keyword evidence="2" id="KW-0472">Membrane</keyword>
<sequence length="434" mass="49530">MSEKYTIVQHEKRLFWLQNCPVLLHSYALTKNNTNNSIFLQCKFENIADKPIKAMNIAVKCSDVSHQELANVDNFPYLDINVQPYTLFGDKTPVALPNNTTRNVRIIPLKVIFSDDTTWENTSERAYELAEYEQQPISSLGELADQYKRDLHKICTDSEKHNYLPANVNGFTVCGCGKVVLPDTQYCASCGVDFSKLFAINNSEILHTEQQQYDEEQQKIALQEQQDKLQKETQQLQYRKKLRKIISIISCIVLVIIIGTVAGTTYSRYRQEQGAIRQEQEALEKTQAAVEQITNVESDDAQISSDIEDKVITFTISGAGINAKDMPKTLSDLSEQDLQYLWNNDTSHLDYAIDSWLGLKDSYINLQGSIMDKYVELGGSDAYSIHTVCNSDDNIKIFEFDGNSLIYDYWEEMERYRDFSSIELLAALITSRGK</sequence>
<feature type="transmembrane region" description="Helical" evidence="2">
    <location>
        <begin position="245"/>
        <end position="266"/>
    </location>
</feature>
<dbReference type="EMBL" id="JACOPK010000005">
    <property type="protein sequence ID" value="MBC5695761.1"/>
    <property type="molecule type" value="Genomic_DNA"/>
</dbReference>
<name>A0ABR7GN85_9FIRM</name>
<dbReference type="RefSeq" id="WP_186969966.1">
    <property type="nucleotide sequence ID" value="NZ_JACOPK010000005.1"/>
</dbReference>
<gene>
    <name evidence="3" type="ORF">H8S02_07350</name>
</gene>
<evidence type="ECO:0008006" key="5">
    <source>
        <dbReference type="Google" id="ProtNLM"/>
    </source>
</evidence>
<feature type="coiled-coil region" evidence="1">
    <location>
        <begin position="269"/>
        <end position="296"/>
    </location>
</feature>
<proteinExistence type="predicted"/>
<protein>
    <recommendedName>
        <fullName evidence="5">C2H2-type domain-containing protein</fullName>
    </recommendedName>
</protein>
<evidence type="ECO:0000256" key="2">
    <source>
        <dbReference type="SAM" id="Phobius"/>
    </source>
</evidence>
<dbReference type="Proteomes" id="UP000641741">
    <property type="component" value="Unassembled WGS sequence"/>
</dbReference>
<keyword evidence="2" id="KW-0812">Transmembrane</keyword>
<keyword evidence="1" id="KW-0175">Coiled coil</keyword>
<feature type="coiled-coil region" evidence="1">
    <location>
        <begin position="206"/>
        <end position="239"/>
    </location>
</feature>
<comment type="caution">
    <text evidence="3">The sequence shown here is derived from an EMBL/GenBank/DDBJ whole genome shotgun (WGS) entry which is preliminary data.</text>
</comment>
<evidence type="ECO:0000256" key="1">
    <source>
        <dbReference type="SAM" id="Coils"/>
    </source>
</evidence>
<organism evidence="3 4">
    <name type="scientific">Agathobaculum hominis</name>
    <dbReference type="NCBI Taxonomy" id="2763014"/>
    <lineage>
        <taxon>Bacteria</taxon>
        <taxon>Bacillati</taxon>
        <taxon>Bacillota</taxon>
        <taxon>Clostridia</taxon>
        <taxon>Eubacteriales</taxon>
        <taxon>Butyricicoccaceae</taxon>
        <taxon>Agathobaculum</taxon>
    </lineage>
</organism>
<reference evidence="3 4" key="1">
    <citation type="submission" date="2020-08" db="EMBL/GenBank/DDBJ databases">
        <title>Genome public.</title>
        <authorList>
            <person name="Liu C."/>
            <person name="Sun Q."/>
        </authorList>
    </citation>
    <scope>NUCLEOTIDE SEQUENCE [LARGE SCALE GENOMIC DNA]</scope>
    <source>
        <strain evidence="3 4">M2</strain>
    </source>
</reference>